<evidence type="ECO:0000313" key="3">
    <source>
        <dbReference type="Proteomes" id="UP000002009"/>
    </source>
</evidence>
<dbReference type="InParanoid" id="C1FEC0"/>
<protein>
    <submittedName>
        <fullName evidence="2">Uncharacterized protein</fullName>
    </submittedName>
</protein>
<organism evidence="2 3">
    <name type="scientific">Micromonas commoda (strain RCC299 / NOUM17 / CCMP2709)</name>
    <name type="common">Picoplanktonic green alga</name>
    <dbReference type="NCBI Taxonomy" id="296587"/>
    <lineage>
        <taxon>Eukaryota</taxon>
        <taxon>Viridiplantae</taxon>
        <taxon>Chlorophyta</taxon>
        <taxon>Mamiellophyceae</taxon>
        <taxon>Mamiellales</taxon>
        <taxon>Mamiellaceae</taxon>
        <taxon>Micromonas</taxon>
    </lineage>
</organism>
<gene>
    <name evidence="2" type="ORF">MICPUN_51743</name>
</gene>
<dbReference type="KEGG" id="mis:MICPUN_51743"/>
<feature type="non-terminal residue" evidence="2">
    <location>
        <position position="544"/>
    </location>
</feature>
<dbReference type="Proteomes" id="UP000002009">
    <property type="component" value="Chromosome 1"/>
</dbReference>
<sequence>MKARRHAEYLHALENTAASASERALEADERALRIVEENAKLHNMLNEANSKMNELVEVCEILELQVGKTTDSLRFAIRSRDQLETTTAELRTGKLVEKHVVEELVRAQQNLKKEVRARHILRSKTNDLTANVASLHHQILNKNSELCMQYQQMQAERRELERLRSILDRLHASKSTKISGLFSEIKQAQYIARIMQTLVMEVTSERDIAREEISLIRGQYNMLQKLEAGLVCAAKSYDVAFARTGSIQSECECLKNALAYANDAVSCAQCRSHELLRDLMSIQNALDIAGTKYEIETAAAVSRAESTAAFALSAADHARANAEARARRLKEVLTFSSENGERKAIQLRDICTKLAATHAKILVAQNYNVLLKLLDAHLSMTNSKVTQVTGEMNQLKWILQTMQRKRTNATSAMKSALDRARADTEAAKRARTAAEITAHCTLSKLAQLREKYQQADKGRTLAEDGEKIAKLKIVAERAAGAAQQRALVDLAAETARFSDQISTAQCLQRRLSEEKMLGMCTAAVREECMIQAAIGFSNSGPASM</sequence>
<evidence type="ECO:0000256" key="1">
    <source>
        <dbReference type="SAM" id="Coils"/>
    </source>
</evidence>
<dbReference type="RefSeq" id="XP_002507677.1">
    <property type="nucleotide sequence ID" value="XM_002507631.1"/>
</dbReference>
<keyword evidence="1" id="KW-0175">Coiled coil</keyword>
<reference evidence="2 3" key="1">
    <citation type="journal article" date="2009" name="Science">
        <title>Green evolution and dynamic adaptations revealed by genomes of the marine picoeukaryotes Micromonas.</title>
        <authorList>
            <person name="Worden A.Z."/>
            <person name="Lee J.H."/>
            <person name="Mock T."/>
            <person name="Rouze P."/>
            <person name="Simmons M.P."/>
            <person name="Aerts A.L."/>
            <person name="Allen A.E."/>
            <person name="Cuvelier M.L."/>
            <person name="Derelle E."/>
            <person name="Everett M.V."/>
            <person name="Foulon E."/>
            <person name="Grimwood J."/>
            <person name="Gundlach H."/>
            <person name="Henrissat B."/>
            <person name="Napoli C."/>
            <person name="McDonald S.M."/>
            <person name="Parker M.S."/>
            <person name="Rombauts S."/>
            <person name="Salamov A."/>
            <person name="Von Dassow P."/>
            <person name="Badger J.H."/>
            <person name="Coutinho P.M."/>
            <person name="Demir E."/>
            <person name="Dubchak I."/>
            <person name="Gentemann C."/>
            <person name="Eikrem W."/>
            <person name="Gready J.E."/>
            <person name="John U."/>
            <person name="Lanier W."/>
            <person name="Lindquist E.A."/>
            <person name="Lucas S."/>
            <person name="Mayer K.F."/>
            <person name="Moreau H."/>
            <person name="Not F."/>
            <person name="Otillar R."/>
            <person name="Panaud O."/>
            <person name="Pangilinan J."/>
            <person name="Paulsen I."/>
            <person name="Piegu B."/>
            <person name="Poliakov A."/>
            <person name="Robbens S."/>
            <person name="Schmutz J."/>
            <person name="Toulza E."/>
            <person name="Wyss T."/>
            <person name="Zelensky A."/>
            <person name="Zhou K."/>
            <person name="Armbrust E.V."/>
            <person name="Bhattacharya D."/>
            <person name="Goodenough U.W."/>
            <person name="Van de Peer Y."/>
            <person name="Grigoriev I.V."/>
        </authorList>
    </citation>
    <scope>NUCLEOTIDE SEQUENCE [LARGE SCALE GENOMIC DNA]</scope>
    <source>
        <strain evidence="3">RCC299 / NOUM17</strain>
    </source>
</reference>
<evidence type="ECO:0000313" key="2">
    <source>
        <dbReference type="EMBL" id="ACO68935.1"/>
    </source>
</evidence>
<dbReference type="AlphaFoldDB" id="C1FEC0"/>
<proteinExistence type="predicted"/>
<dbReference type="GeneID" id="8250207"/>
<name>C1FEC0_MICCC</name>
<keyword evidence="3" id="KW-1185">Reference proteome</keyword>
<feature type="coiled-coil region" evidence="1">
    <location>
        <begin position="143"/>
        <end position="173"/>
    </location>
</feature>
<dbReference type="EMBL" id="CP001574">
    <property type="protein sequence ID" value="ACO68935.1"/>
    <property type="molecule type" value="Genomic_DNA"/>
</dbReference>
<feature type="coiled-coil region" evidence="1">
    <location>
        <begin position="10"/>
        <end position="65"/>
    </location>
</feature>
<accession>C1FEC0</accession>